<keyword evidence="4" id="KW-1185">Reference proteome</keyword>
<dbReference type="PANTHER" id="PTHR37946">
    <property type="entry name" value="SLL1969 PROTEIN"/>
    <property type="match status" value="1"/>
</dbReference>
<dbReference type="Pfam" id="PF12697">
    <property type="entry name" value="Abhydrolase_6"/>
    <property type="match status" value="1"/>
</dbReference>
<gene>
    <name evidence="3" type="ORF">P9H32_07200</name>
</gene>
<dbReference type="PANTHER" id="PTHR37946:SF1">
    <property type="entry name" value="SLL1969 PROTEIN"/>
    <property type="match status" value="1"/>
</dbReference>
<dbReference type="Gene3D" id="3.40.50.1820">
    <property type="entry name" value="alpha/beta hydrolase"/>
    <property type="match status" value="1"/>
</dbReference>
<evidence type="ECO:0000313" key="3">
    <source>
        <dbReference type="EMBL" id="MDZ8118415.1"/>
    </source>
</evidence>
<dbReference type="GO" id="GO:0016787">
    <property type="term" value="F:hydrolase activity"/>
    <property type="evidence" value="ECO:0007669"/>
    <property type="project" value="UniProtKB-KW"/>
</dbReference>
<evidence type="ECO:0000256" key="1">
    <source>
        <dbReference type="SAM" id="MobiDB-lite"/>
    </source>
</evidence>
<dbReference type="EMBL" id="JARVCO010000008">
    <property type="protein sequence ID" value="MDZ8118415.1"/>
    <property type="molecule type" value="Genomic_DNA"/>
</dbReference>
<accession>A0ABU5MW28</accession>
<feature type="region of interest" description="Disordered" evidence="1">
    <location>
        <begin position="241"/>
        <end position="260"/>
    </location>
</feature>
<dbReference type="InterPro" id="IPR029058">
    <property type="entry name" value="AB_hydrolase_fold"/>
</dbReference>
<organism evidence="3 4">
    <name type="scientific">Pontiella agarivorans</name>
    <dbReference type="NCBI Taxonomy" id="3038953"/>
    <lineage>
        <taxon>Bacteria</taxon>
        <taxon>Pseudomonadati</taxon>
        <taxon>Kiritimatiellota</taxon>
        <taxon>Kiritimatiellia</taxon>
        <taxon>Kiritimatiellales</taxon>
        <taxon>Pontiellaceae</taxon>
        <taxon>Pontiella</taxon>
    </lineage>
</organism>
<dbReference type="SUPFAM" id="SSF53474">
    <property type="entry name" value="alpha/beta-Hydrolases"/>
    <property type="match status" value="1"/>
</dbReference>
<dbReference type="RefSeq" id="WP_322608215.1">
    <property type="nucleotide sequence ID" value="NZ_JARVCO010000008.1"/>
</dbReference>
<dbReference type="Proteomes" id="UP001290861">
    <property type="component" value="Unassembled WGS sequence"/>
</dbReference>
<protein>
    <submittedName>
        <fullName evidence="3">Alpha/beta fold hydrolase</fullName>
    </submittedName>
</protein>
<evidence type="ECO:0000259" key="2">
    <source>
        <dbReference type="Pfam" id="PF12697"/>
    </source>
</evidence>
<name>A0ABU5MW28_9BACT</name>
<reference evidence="3 4" key="1">
    <citation type="journal article" date="2024" name="Appl. Environ. Microbiol.">
        <title>Pontiella agarivorans sp. nov., a novel marine anaerobic bacterium capable of degrading macroalgal polysaccharides and fixing nitrogen.</title>
        <authorList>
            <person name="Liu N."/>
            <person name="Kivenson V."/>
            <person name="Peng X."/>
            <person name="Cui Z."/>
            <person name="Lankiewicz T.S."/>
            <person name="Gosselin K.M."/>
            <person name="English C.J."/>
            <person name="Blair E.M."/>
            <person name="O'Malley M.A."/>
            <person name="Valentine D.L."/>
        </authorList>
    </citation>
    <scope>NUCLEOTIDE SEQUENCE [LARGE SCALE GENOMIC DNA]</scope>
    <source>
        <strain evidence="3 4">NLcol2</strain>
    </source>
</reference>
<comment type="caution">
    <text evidence="3">The sequence shown here is derived from an EMBL/GenBank/DDBJ whole genome shotgun (WGS) entry which is preliminary data.</text>
</comment>
<dbReference type="InterPro" id="IPR000073">
    <property type="entry name" value="AB_hydrolase_1"/>
</dbReference>
<feature type="domain" description="AB hydrolase-1" evidence="2">
    <location>
        <begin position="35"/>
        <end position="151"/>
    </location>
</feature>
<sequence length="260" mass="28263">MKIILLTGILIMTAFLLYGTPGFHTCASVKKQETVVLLHGLARSSKAMNKLEKKLTAEGYTVINHDYPSTSATIEKLTADIFQSLEPQICPAARVHFVTHSMGGIILREYLEDHDLPNLGRVVMLAPPSRGSEVTDKLGGVFLYQWINGPAGNQLGTNGHPLRLKAPEFELGIVAGDRSINPILSMLIPGPDDGKVALARVKPAAYTDYLQLHTTHATMMWNRTVIEQTVLFLESGRFTAGQSSCSIEHPPTKQPPGGPA</sequence>
<evidence type="ECO:0000313" key="4">
    <source>
        <dbReference type="Proteomes" id="UP001290861"/>
    </source>
</evidence>
<keyword evidence="3" id="KW-0378">Hydrolase</keyword>
<proteinExistence type="predicted"/>